<keyword evidence="1" id="KW-0812">Transmembrane</keyword>
<proteinExistence type="predicted"/>
<organism evidence="2">
    <name type="scientific">Opuntia streptacantha</name>
    <name type="common">Prickly pear cactus</name>
    <name type="synonym">Opuntia cardona</name>
    <dbReference type="NCBI Taxonomy" id="393608"/>
    <lineage>
        <taxon>Eukaryota</taxon>
        <taxon>Viridiplantae</taxon>
        <taxon>Streptophyta</taxon>
        <taxon>Embryophyta</taxon>
        <taxon>Tracheophyta</taxon>
        <taxon>Spermatophyta</taxon>
        <taxon>Magnoliopsida</taxon>
        <taxon>eudicotyledons</taxon>
        <taxon>Gunneridae</taxon>
        <taxon>Pentapetalae</taxon>
        <taxon>Caryophyllales</taxon>
        <taxon>Cactineae</taxon>
        <taxon>Cactaceae</taxon>
        <taxon>Opuntioideae</taxon>
        <taxon>Opuntia</taxon>
    </lineage>
</organism>
<evidence type="ECO:0000313" key="2">
    <source>
        <dbReference type="EMBL" id="MBA4652839.1"/>
    </source>
</evidence>
<protein>
    <submittedName>
        <fullName evidence="2">Uncharacterized protein</fullName>
    </submittedName>
</protein>
<keyword evidence="1" id="KW-1133">Transmembrane helix</keyword>
<feature type="transmembrane region" description="Helical" evidence="1">
    <location>
        <begin position="99"/>
        <end position="119"/>
    </location>
</feature>
<keyword evidence="1" id="KW-0472">Membrane</keyword>
<evidence type="ECO:0000256" key="1">
    <source>
        <dbReference type="SAM" id="Phobius"/>
    </source>
</evidence>
<accession>A0A7C8ZVP0</accession>
<feature type="transmembrane region" description="Helical" evidence="1">
    <location>
        <begin position="70"/>
        <end position="93"/>
    </location>
</feature>
<name>A0A7C8ZVP0_OPUST</name>
<reference evidence="2" key="1">
    <citation type="journal article" date="2013" name="J. Plant Res.">
        <title>Effect of fungi and light on seed germination of three Opuntia species from semiarid lands of central Mexico.</title>
        <authorList>
            <person name="Delgado-Sanchez P."/>
            <person name="Jimenez-Bremont J.F."/>
            <person name="Guerrero-Gonzalez Mde L."/>
            <person name="Flores J."/>
        </authorList>
    </citation>
    <scope>NUCLEOTIDE SEQUENCE</scope>
    <source>
        <tissue evidence="2">Cladode</tissue>
    </source>
</reference>
<reference evidence="2" key="2">
    <citation type="submission" date="2020-07" db="EMBL/GenBank/DDBJ databases">
        <authorList>
            <person name="Vera ALvarez R."/>
            <person name="Arias-Moreno D.M."/>
            <person name="Jimenez-Jacinto V."/>
            <person name="Jimenez-Bremont J.F."/>
            <person name="Swaminathan K."/>
            <person name="Moose S.P."/>
            <person name="Guerrero-Gonzalez M.L."/>
            <person name="Marino-Ramirez L."/>
            <person name="Landsman D."/>
            <person name="Rodriguez-Kessler M."/>
            <person name="Delgado-Sanchez P."/>
        </authorList>
    </citation>
    <scope>NUCLEOTIDE SEQUENCE</scope>
    <source>
        <tissue evidence="2">Cladode</tissue>
    </source>
</reference>
<sequence>MASTFTWCWNNSMLCSHSVRTTHCRMPRHFAKETRFHWTINVSSTLKPSLMSGLLTNFADFFERDGDRPFLSTLVLFHSFFYFFFFDVVVFTVLKHVSYFFFFAGGAFAGIFISLYDELWRRRSPRSRRHFRRP</sequence>
<dbReference type="EMBL" id="GISG01176425">
    <property type="protein sequence ID" value="MBA4652839.1"/>
    <property type="molecule type" value="Transcribed_RNA"/>
</dbReference>
<dbReference type="AlphaFoldDB" id="A0A7C8ZVP0"/>